<evidence type="ECO:0000256" key="3">
    <source>
        <dbReference type="ARBA" id="ARBA00023004"/>
    </source>
</evidence>
<keyword evidence="4 5" id="KW-0503">Monooxygenase</keyword>
<comment type="similarity">
    <text evidence="1 5">Belongs to the cytochrome P450 family.</text>
</comment>
<keyword evidence="7" id="KW-1185">Reference proteome</keyword>
<dbReference type="PANTHER" id="PTHR24300">
    <property type="entry name" value="CYTOCHROME P450 508A4-RELATED"/>
    <property type="match status" value="1"/>
</dbReference>
<keyword evidence="5" id="KW-0560">Oxidoreductase</keyword>
<evidence type="ECO:0000256" key="5">
    <source>
        <dbReference type="RuleBase" id="RU000461"/>
    </source>
</evidence>
<dbReference type="EMBL" id="CAXLJM020000166">
    <property type="protein sequence ID" value="CAL8147601.1"/>
    <property type="molecule type" value="Genomic_DNA"/>
</dbReference>
<dbReference type="Gene3D" id="1.10.630.10">
    <property type="entry name" value="Cytochrome P450"/>
    <property type="match status" value="1"/>
</dbReference>
<keyword evidence="2 5" id="KW-0479">Metal-binding</keyword>
<dbReference type="PROSITE" id="PS00086">
    <property type="entry name" value="CYTOCHROME_P450"/>
    <property type="match status" value="1"/>
</dbReference>
<dbReference type="PANTHER" id="PTHR24300:SF403">
    <property type="entry name" value="CYTOCHROME P450 306A1"/>
    <property type="match status" value="1"/>
</dbReference>
<evidence type="ECO:0000256" key="1">
    <source>
        <dbReference type="ARBA" id="ARBA00010617"/>
    </source>
</evidence>
<dbReference type="Proteomes" id="UP001642540">
    <property type="component" value="Unassembled WGS sequence"/>
</dbReference>
<evidence type="ECO:0000313" key="6">
    <source>
        <dbReference type="EMBL" id="CAL8147601.1"/>
    </source>
</evidence>
<dbReference type="InterPro" id="IPR036396">
    <property type="entry name" value="Cyt_P450_sf"/>
</dbReference>
<proteinExistence type="inferred from homology"/>
<evidence type="ECO:0008006" key="8">
    <source>
        <dbReference type="Google" id="ProtNLM"/>
    </source>
</evidence>
<dbReference type="SUPFAM" id="SSF48264">
    <property type="entry name" value="Cytochrome P450"/>
    <property type="match status" value="1"/>
</dbReference>
<dbReference type="InterPro" id="IPR002401">
    <property type="entry name" value="Cyt_P450_E_grp-I"/>
</dbReference>
<reference evidence="6 7" key="1">
    <citation type="submission" date="2024-08" db="EMBL/GenBank/DDBJ databases">
        <authorList>
            <person name="Cucini C."/>
            <person name="Frati F."/>
        </authorList>
    </citation>
    <scope>NUCLEOTIDE SEQUENCE [LARGE SCALE GENOMIC DNA]</scope>
</reference>
<comment type="caution">
    <text evidence="6">The sequence shown here is derived from an EMBL/GenBank/DDBJ whole genome shotgun (WGS) entry which is preliminary data.</text>
</comment>
<organism evidence="6 7">
    <name type="scientific">Orchesella dallaii</name>
    <dbReference type="NCBI Taxonomy" id="48710"/>
    <lineage>
        <taxon>Eukaryota</taxon>
        <taxon>Metazoa</taxon>
        <taxon>Ecdysozoa</taxon>
        <taxon>Arthropoda</taxon>
        <taxon>Hexapoda</taxon>
        <taxon>Collembola</taxon>
        <taxon>Entomobryomorpha</taxon>
        <taxon>Entomobryoidea</taxon>
        <taxon>Orchesellidae</taxon>
        <taxon>Orchesellinae</taxon>
        <taxon>Orchesella</taxon>
    </lineage>
</organism>
<protein>
    <recommendedName>
        <fullName evidence="8">Methyl farnesoate epoxidase</fullName>
    </recommendedName>
</protein>
<accession>A0ABP1S8T4</accession>
<dbReference type="InterPro" id="IPR001128">
    <property type="entry name" value="Cyt_P450"/>
</dbReference>
<dbReference type="Pfam" id="PF00067">
    <property type="entry name" value="p450"/>
    <property type="match status" value="1"/>
</dbReference>
<evidence type="ECO:0000256" key="4">
    <source>
        <dbReference type="ARBA" id="ARBA00023033"/>
    </source>
</evidence>
<evidence type="ECO:0000313" key="7">
    <source>
        <dbReference type="Proteomes" id="UP001642540"/>
    </source>
</evidence>
<name>A0ABP1S8T4_9HEXA</name>
<keyword evidence="3 5" id="KW-0408">Iron</keyword>
<dbReference type="PRINTS" id="PR00463">
    <property type="entry name" value="EP450I"/>
</dbReference>
<evidence type="ECO:0000256" key="2">
    <source>
        <dbReference type="ARBA" id="ARBA00022723"/>
    </source>
</evidence>
<keyword evidence="5" id="KW-0349">Heme</keyword>
<sequence length="295" mass="34167">MGLSDGARAAFFMPWLSKYFPWFIGWKAYINDANYIFDFWMKYTKSAQLNDDNRLESESDGFFRAYFDKIKQCKDPQSSFYKSKGVTSLAIVLQDIFIAGSETTATTLQWMFLYLATFPVCQQKVTEEIFQKLGHNSQVTVADKDRLPYTEAFVKEVLRFSTLAPLGMLHCTTEDVRFHDYFIPKDTIVMTNVCAVHFDKTYWKDPNEFKPERFLSDGGETVIPDCNGYMPFSSGKRFCPGAELARQTLFLSLVYLIQKFEVEREHRCNVVLNPKIGVSAMPYPHKLTFVERTLQ</sequence>
<dbReference type="InterPro" id="IPR050182">
    <property type="entry name" value="Cytochrome_P450_fam2"/>
</dbReference>
<dbReference type="InterPro" id="IPR017972">
    <property type="entry name" value="Cyt_P450_CS"/>
</dbReference>
<gene>
    <name evidence="6" type="ORF">ODALV1_LOCUS31180</name>
</gene>
<dbReference type="PRINTS" id="PR00385">
    <property type="entry name" value="P450"/>
</dbReference>